<accession>D8PWE1</accession>
<evidence type="ECO:0000313" key="2">
    <source>
        <dbReference type="EMBL" id="EFJ01022.1"/>
    </source>
</evidence>
<dbReference type="eggNOG" id="ENOG502SSS5">
    <property type="taxonomic scope" value="Eukaryota"/>
</dbReference>
<dbReference type="STRING" id="578458.D8PWE1"/>
<proteinExistence type="predicted"/>
<dbReference type="VEuPathDB" id="FungiDB:SCHCODRAFT_02606677"/>
<name>D8PWE1_SCHCM</name>
<protein>
    <submittedName>
        <fullName evidence="2">Uncharacterized protein</fullName>
    </submittedName>
</protein>
<dbReference type="EMBL" id="GL377303">
    <property type="protein sequence ID" value="EFJ01022.1"/>
    <property type="molecule type" value="Genomic_DNA"/>
</dbReference>
<gene>
    <name evidence="2" type="ORF">SCHCODRAFT_105517</name>
</gene>
<evidence type="ECO:0000313" key="3">
    <source>
        <dbReference type="Proteomes" id="UP000007431"/>
    </source>
</evidence>
<dbReference type="AlphaFoldDB" id="D8PWE1"/>
<dbReference type="Proteomes" id="UP000007431">
    <property type="component" value="Unassembled WGS sequence"/>
</dbReference>
<sequence length="740" mass="83556">MPEIRECVTDEVKVTIFISNEDGSNRTVLALYYDCTIGEGKRAPAGSRARQGHVTELQSSSTVVRGQRVSQTSLYPTPYRDPSNIPISQHGLVLQSAEATPRSLILSFAAANGDELWCEVQLFQHTLTQIYTIDEWDNAVMQIPCRTEKGVEPRGFRVSLAFRFANHVLSFNSLDNITQFHWARRRADLPRKVLDVRKDGQFEVLLQNIAAWVHERRHCHSAHERQHPAINSLRSAQNPDKTPLFPGLGVYTTSEVWFSAGLPPNLTEEELCDEPDRLARLISAYYHFVVDAHPRMKAFIRPYLHGYLLAVDAKRDRRAYEQGCLRVYGCDAVGVTHRYGVAVTDAMAFWAKANAERSETPHADVVRSWLRTRDQCPHDPFEPSYVRHALELAGSCNLGAVIFGLEHWRRLCLDAGLPSDCISTANPIWRLFNNPAEVAWLREHGREPSALRAWLNMDLYDTLFSNARNTDCRLRTEVYNFNCDFWSCIPAYPHLSMPTGHPLDVSRVAAARRKLAADAQALADQQKRQHDVECARKLAITSGNSALPPRRGGQAGTAVVAPDDGTTWRSFYQDPLAPVQGSKTGFKFEGQQRQTRLIQYITEYHYKKYTVGPLDFCGVARIVRSGKSQFFMVCERDPRVPQFIQRRRLLAISTALYSAHGNRKHGLPAADVQRVDKQTPLPPSKRKSESDLELTAVQTGEGSENQKPAKKMRRSADRDLALLASRVDCKRIPPLPKCVH</sequence>
<feature type="non-terminal residue" evidence="2">
    <location>
        <position position="740"/>
    </location>
</feature>
<reference evidence="2 3" key="1">
    <citation type="journal article" date="2010" name="Nat. Biotechnol.">
        <title>Genome sequence of the model mushroom Schizophyllum commune.</title>
        <authorList>
            <person name="Ohm R.A."/>
            <person name="de Jong J.F."/>
            <person name="Lugones L.G."/>
            <person name="Aerts A."/>
            <person name="Kothe E."/>
            <person name="Stajich J.E."/>
            <person name="de Vries R.P."/>
            <person name="Record E."/>
            <person name="Levasseur A."/>
            <person name="Baker S.E."/>
            <person name="Bartholomew K.A."/>
            <person name="Coutinho P.M."/>
            <person name="Erdmann S."/>
            <person name="Fowler T.J."/>
            <person name="Gathman A.C."/>
            <person name="Lombard V."/>
            <person name="Henrissat B."/>
            <person name="Knabe N."/>
            <person name="Kuees U."/>
            <person name="Lilly W.W."/>
            <person name="Lindquist E."/>
            <person name="Lucas S."/>
            <person name="Magnuson J.K."/>
            <person name="Piumi F."/>
            <person name="Raudaskoski M."/>
            <person name="Salamov A."/>
            <person name="Schmutz J."/>
            <person name="Schwarze F.W.M.R."/>
            <person name="vanKuyk P.A."/>
            <person name="Horton J.S."/>
            <person name="Grigoriev I.V."/>
            <person name="Woesten H.A.B."/>
        </authorList>
    </citation>
    <scope>NUCLEOTIDE SEQUENCE [LARGE SCALE GENOMIC DNA]</scope>
    <source>
        <strain evidence="3">H4-8 / FGSC 9210</strain>
    </source>
</reference>
<dbReference type="InParanoid" id="D8PWE1"/>
<dbReference type="HOGENOM" id="CLU_022273_0_0_1"/>
<feature type="region of interest" description="Disordered" evidence="1">
    <location>
        <begin position="674"/>
        <end position="717"/>
    </location>
</feature>
<keyword evidence="3" id="KW-1185">Reference proteome</keyword>
<feature type="compositionally biased region" description="Polar residues" evidence="1">
    <location>
        <begin position="696"/>
        <end position="706"/>
    </location>
</feature>
<evidence type="ECO:0000256" key="1">
    <source>
        <dbReference type="SAM" id="MobiDB-lite"/>
    </source>
</evidence>
<organism evidence="3">
    <name type="scientific">Schizophyllum commune (strain H4-8 / FGSC 9210)</name>
    <name type="common">Split gill fungus</name>
    <dbReference type="NCBI Taxonomy" id="578458"/>
    <lineage>
        <taxon>Eukaryota</taxon>
        <taxon>Fungi</taxon>
        <taxon>Dikarya</taxon>
        <taxon>Basidiomycota</taxon>
        <taxon>Agaricomycotina</taxon>
        <taxon>Agaricomycetes</taxon>
        <taxon>Agaricomycetidae</taxon>
        <taxon>Agaricales</taxon>
        <taxon>Schizophyllaceae</taxon>
        <taxon>Schizophyllum</taxon>
    </lineage>
</organism>